<keyword evidence="1" id="KW-0732">Signal</keyword>
<feature type="chain" id="PRO_5041653886" evidence="1">
    <location>
        <begin position="22"/>
        <end position="54"/>
    </location>
</feature>
<accession>A0AA86T5Y0</accession>
<proteinExistence type="predicted"/>
<name>A0AA86T5Y0_9FABA</name>
<evidence type="ECO:0000313" key="2">
    <source>
        <dbReference type="EMBL" id="CAJ1974580.1"/>
    </source>
</evidence>
<dbReference type="Proteomes" id="UP001189624">
    <property type="component" value="Chromosome 9"/>
</dbReference>
<evidence type="ECO:0000256" key="1">
    <source>
        <dbReference type="SAM" id="SignalP"/>
    </source>
</evidence>
<protein>
    <submittedName>
        <fullName evidence="2">Uncharacterized protein</fullName>
    </submittedName>
</protein>
<gene>
    <name evidence="2" type="ORF">AYBTSS11_LOCUS26660</name>
</gene>
<dbReference type="EMBL" id="OY731406">
    <property type="protein sequence ID" value="CAJ1974580.1"/>
    <property type="molecule type" value="Genomic_DNA"/>
</dbReference>
<organism evidence="2 3">
    <name type="scientific">Sphenostylis stenocarpa</name>
    <dbReference type="NCBI Taxonomy" id="92480"/>
    <lineage>
        <taxon>Eukaryota</taxon>
        <taxon>Viridiplantae</taxon>
        <taxon>Streptophyta</taxon>
        <taxon>Embryophyta</taxon>
        <taxon>Tracheophyta</taxon>
        <taxon>Spermatophyta</taxon>
        <taxon>Magnoliopsida</taxon>
        <taxon>eudicotyledons</taxon>
        <taxon>Gunneridae</taxon>
        <taxon>Pentapetalae</taxon>
        <taxon>rosids</taxon>
        <taxon>fabids</taxon>
        <taxon>Fabales</taxon>
        <taxon>Fabaceae</taxon>
        <taxon>Papilionoideae</taxon>
        <taxon>50 kb inversion clade</taxon>
        <taxon>NPAAA clade</taxon>
        <taxon>indigoferoid/millettioid clade</taxon>
        <taxon>Phaseoleae</taxon>
        <taxon>Sphenostylis</taxon>
    </lineage>
</organism>
<keyword evidence="3" id="KW-1185">Reference proteome</keyword>
<dbReference type="Gramene" id="rna-AYBTSS11_LOCUS26660">
    <property type="protein sequence ID" value="CAJ1974580.1"/>
    <property type="gene ID" value="gene-AYBTSS11_LOCUS26660"/>
</dbReference>
<reference evidence="2" key="1">
    <citation type="submission" date="2023-10" db="EMBL/GenBank/DDBJ databases">
        <authorList>
            <person name="Domelevo Entfellner J.-B."/>
        </authorList>
    </citation>
    <scope>NUCLEOTIDE SEQUENCE</scope>
</reference>
<evidence type="ECO:0000313" key="3">
    <source>
        <dbReference type="Proteomes" id="UP001189624"/>
    </source>
</evidence>
<sequence>MAMHCAVGVIAGLYIVVWSKAKDFVETCKMISSRMDLEEPLLSEKCVEFETEEC</sequence>
<dbReference type="AlphaFoldDB" id="A0AA86T5Y0"/>
<feature type="signal peptide" evidence="1">
    <location>
        <begin position="1"/>
        <end position="21"/>
    </location>
</feature>